<reference evidence="1 2" key="1">
    <citation type="submission" date="2017-02" db="EMBL/GenBank/DDBJ databases">
        <title>Arcobacter caeni sp. nov, a new Arcobacter species isolated from reclaimed water.</title>
        <authorList>
            <person name="Figueras M.J."/>
            <person name="Perez-Cataluna A."/>
            <person name="Salas-Masso N."/>
        </authorList>
    </citation>
    <scope>NUCLEOTIDE SEQUENCE [LARGE SCALE GENOMIC DNA]</scope>
    <source>
        <strain evidence="1 2">RW17-10</strain>
    </source>
</reference>
<dbReference type="AlphaFoldDB" id="A0A363D5C9"/>
<keyword evidence="2" id="KW-1185">Reference proteome</keyword>
<protein>
    <recommendedName>
        <fullName evidence="3">Hydrogenase</fullName>
    </recommendedName>
</protein>
<sequence>MVLKFKFTYKSSDKTLAKFLDFASKQFDCEYKIYQELDFVYLYVKANEEILEKFSESLSVYIPMSIYYYDVQIEVVDEILTLNSICLNEEKTISFCPSCLKEVENTQSKDFYNAFKSCNICDGFEEASFLFEDKKVESNIELFKKIALLINEDKKIKIKTLSGTFIFSKIKTLDESSSLLVTNIRKISQIIVENKTDIVALVSIEKPQINFKINEIYRQKNSVKKTNIDIRYPNDLTLHLLALQLEQYDISFLNIEEENSDFDYFLDIDCKNDIFNDIFLDIPIIKCFDNKKLILKSNSYPKNLDNVYEKFNEKNKSQFMTVLAENQLFDSSILNFYISTKDDDGMSYYSEKIDGLVDIVESFYIPSSIKEIFEEIQKNDGGKKLVENYKNKFEKEYKKAINTDISMYKNSSFYCYWEIAKIILDFKNSILENANNCFLEKGPRIDYKLFDSKKLFHKKFDYISLIKSSISFKLAGVDEETISLGFIESLAHFIGRKTDTINESYEVKAVSLCGDMFTNDLFTSLVEKSITKNFKIYYNKEFMIQK</sequence>
<evidence type="ECO:0008006" key="3">
    <source>
        <dbReference type="Google" id="ProtNLM"/>
    </source>
</evidence>
<dbReference type="Proteomes" id="UP000251135">
    <property type="component" value="Unassembled WGS sequence"/>
</dbReference>
<evidence type="ECO:0000313" key="1">
    <source>
        <dbReference type="EMBL" id="PUE66502.1"/>
    </source>
</evidence>
<dbReference type="EMBL" id="MUXE01000001">
    <property type="protein sequence ID" value="PUE66502.1"/>
    <property type="molecule type" value="Genomic_DNA"/>
</dbReference>
<dbReference type="Gene3D" id="3.30.420.40">
    <property type="match status" value="1"/>
</dbReference>
<name>A0A363D5C9_9BACT</name>
<comment type="caution">
    <text evidence="1">The sequence shown here is derived from an EMBL/GenBank/DDBJ whole genome shotgun (WGS) entry which is preliminary data.</text>
</comment>
<organism evidence="1 2">
    <name type="scientific">Arcobacter caeni</name>
    <dbReference type="NCBI Taxonomy" id="1912877"/>
    <lineage>
        <taxon>Bacteria</taxon>
        <taxon>Pseudomonadati</taxon>
        <taxon>Campylobacterota</taxon>
        <taxon>Epsilonproteobacteria</taxon>
        <taxon>Campylobacterales</taxon>
        <taxon>Arcobacteraceae</taxon>
        <taxon>Arcobacter</taxon>
    </lineage>
</organism>
<evidence type="ECO:0000313" key="2">
    <source>
        <dbReference type="Proteomes" id="UP000251135"/>
    </source>
</evidence>
<accession>A0A363D5C9</accession>
<dbReference type="RefSeq" id="WP_108557614.1">
    <property type="nucleotide sequence ID" value="NZ_MUXE01000001.1"/>
</dbReference>
<gene>
    <name evidence="1" type="ORF">B0174_00160</name>
</gene>
<dbReference type="OrthoDB" id="5318537at2"/>
<proteinExistence type="predicted"/>